<protein>
    <submittedName>
        <fullName evidence="2">Uncharacterized protein</fullName>
    </submittedName>
</protein>
<reference evidence="2 3" key="1">
    <citation type="journal article" date="2021" name="Nat. Plants">
        <title>The Taxus genome provides insights into paclitaxel biosynthesis.</title>
        <authorList>
            <person name="Xiong X."/>
            <person name="Gou J."/>
            <person name="Liao Q."/>
            <person name="Li Y."/>
            <person name="Zhou Q."/>
            <person name="Bi G."/>
            <person name="Li C."/>
            <person name="Du R."/>
            <person name="Wang X."/>
            <person name="Sun T."/>
            <person name="Guo L."/>
            <person name="Liang H."/>
            <person name="Lu P."/>
            <person name="Wu Y."/>
            <person name="Zhang Z."/>
            <person name="Ro D.K."/>
            <person name="Shang Y."/>
            <person name="Huang S."/>
            <person name="Yan J."/>
        </authorList>
    </citation>
    <scope>NUCLEOTIDE SEQUENCE [LARGE SCALE GENOMIC DNA]</scope>
    <source>
        <strain evidence="2">Ta-2019</strain>
    </source>
</reference>
<comment type="caution">
    <text evidence="2">The sequence shown here is derived from an EMBL/GenBank/DDBJ whole genome shotgun (WGS) entry which is preliminary data.</text>
</comment>
<sequence length="102" mass="11138">VQAEKVCIEVEHLQTLLDHWGSAPCAVSRIPPDSPRHRSHSQGRYSSHGRHNFDWGLARGQRSTSPHRWVSPPPSWTPLLPGVFGRLGSGSGGSGRQAPDQS</sequence>
<feature type="non-terminal residue" evidence="2">
    <location>
        <position position="1"/>
    </location>
</feature>
<organism evidence="2 3">
    <name type="scientific">Taxus chinensis</name>
    <name type="common">Chinese yew</name>
    <name type="synonym">Taxus wallichiana var. chinensis</name>
    <dbReference type="NCBI Taxonomy" id="29808"/>
    <lineage>
        <taxon>Eukaryota</taxon>
        <taxon>Viridiplantae</taxon>
        <taxon>Streptophyta</taxon>
        <taxon>Embryophyta</taxon>
        <taxon>Tracheophyta</taxon>
        <taxon>Spermatophyta</taxon>
        <taxon>Pinopsida</taxon>
        <taxon>Pinidae</taxon>
        <taxon>Conifers II</taxon>
        <taxon>Cupressales</taxon>
        <taxon>Taxaceae</taxon>
        <taxon>Taxus</taxon>
    </lineage>
</organism>
<feature type="compositionally biased region" description="Gly residues" evidence="1">
    <location>
        <begin position="85"/>
        <end position="95"/>
    </location>
</feature>
<dbReference type="AlphaFoldDB" id="A0AA38L1R0"/>
<keyword evidence="3" id="KW-1185">Reference proteome</keyword>
<name>A0AA38L1R0_TAXCH</name>
<evidence type="ECO:0000256" key="1">
    <source>
        <dbReference type="SAM" id="MobiDB-lite"/>
    </source>
</evidence>
<accession>A0AA38L1R0</accession>
<dbReference type="Proteomes" id="UP000824469">
    <property type="component" value="Unassembled WGS sequence"/>
</dbReference>
<evidence type="ECO:0000313" key="3">
    <source>
        <dbReference type="Proteomes" id="UP000824469"/>
    </source>
</evidence>
<dbReference type="EMBL" id="JAHRHJ020000006">
    <property type="protein sequence ID" value="KAH9312244.1"/>
    <property type="molecule type" value="Genomic_DNA"/>
</dbReference>
<proteinExistence type="predicted"/>
<feature type="non-terminal residue" evidence="2">
    <location>
        <position position="102"/>
    </location>
</feature>
<feature type="region of interest" description="Disordered" evidence="1">
    <location>
        <begin position="28"/>
        <end position="102"/>
    </location>
</feature>
<evidence type="ECO:0000313" key="2">
    <source>
        <dbReference type="EMBL" id="KAH9312244.1"/>
    </source>
</evidence>
<gene>
    <name evidence="2" type="ORF">KI387_027279</name>
</gene>